<keyword evidence="9 10" id="KW-0739">Sodium transport</keyword>
<feature type="transmembrane region" description="Helical" evidence="10">
    <location>
        <begin position="6"/>
        <end position="22"/>
    </location>
</feature>
<proteinExistence type="inferred from homology"/>
<keyword evidence="7 10" id="KW-0406">Ion transport</keyword>
<evidence type="ECO:0000256" key="5">
    <source>
        <dbReference type="ARBA" id="ARBA00022989"/>
    </source>
</evidence>
<comment type="similarity">
    <text evidence="10">Belongs to the monovalent cation:proton antiporter 1 (CPA1) transporter (TC 2.A.36) family.</text>
</comment>
<comment type="subcellular location">
    <subcellularLocation>
        <location evidence="1 10">Cell membrane</location>
        <topology evidence="1 10">Multi-pass membrane protein</topology>
    </subcellularLocation>
</comment>
<keyword evidence="2 10" id="KW-0813">Transport</keyword>
<evidence type="ECO:0000256" key="1">
    <source>
        <dbReference type="ARBA" id="ARBA00004651"/>
    </source>
</evidence>
<evidence type="ECO:0000256" key="8">
    <source>
        <dbReference type="ARBA" id="ARBA00023136"/>
    </source>
</evidence>
<evidence type="ECO:0000256" key="10">
    <source>
        <dbReference type="RuleBase" id="RU366002"/>
    </source>
</evidence>
<feature type="transmembrane region" description="Helical" evidence="10">
    <location>
        <begin position="267"/>
        <end position="285"/>
    </location>
</feature>
<sequence length="527" mass="59175">MHTLLPFFLIMITAIVLLNMLATKLKVAYPILLVIGGLLIGFIPGLPDISVKPDLIFLVFLPPLLFFSAGATSIKEMRKWWRMIGSFAFPVVFITALTVAVVTNYFIPGFSIGLGFLIGGIVSPPDAVSTAAITKFVKIPKVLTSVLEGESLVNDASSLIIFRFALIAVGTGQFIWQDATVSFLWMIIGGTGIGLLLGWIFVQMHKLLPTDAPTDIVLILMEPYAMYWIAEQVHCSGVLAVVAGGLYISNKWLIFLNSSSRLRAVSVWESFIFLLNGIVFFIIGLTLPDIVKGLRAEGIPLGTAIGYGVLVTVVLIVTRIICCYIAQIATFTFRKKLLPPEIPRRAYLVPLIMGWTGMRGVVSLAAALSIPVMYNGIAFPQRNLILFMTFVVIFLTLIVQGLTLPYFITKSKVFDIRLLTDSSEEEQDKKIKIGLRKEMYEFLKQKYDNGHLQNNVIFQKMMMHWEKNEKADDDEWMNEETKNIYIESLEAQRQYLSELNKDPDINEELIRKQLYLLDLQEERLKLG</sequence>
<feature type="transmembrane region" description="Helical" evidence="10">
    <location>
        <begin position="55"/>
        <end position="74"/>
    </location>
</feature>
<feature type="transmembrane region" description="Helical" evidence="10">
    <location>
        <begin position="86"/>
        <end position="107"/>
    </location>
</feature>
<feature type="transmembrane region" description="Helical" evidence="10">
    <location>
        <begin position="224"/>
        <end position="247"/>
    </location>
</feature>
<dbReference type="PANTHER" id="PTHR10110:SF86">
    <property type="entry name" value="SODIUM_HYDROGEN EXCHANGER 7"/>
    <property type="match status" value="1"/>
</dbReference>
<dbReference type="Pfam" id="PF00999">
    <property type="entry name" value="Na_H_Exchanger"/>
    <property type="match status" value="1"/>
</dbReference>
<evidence type="ECO:0000256" key="7">
    <source>
        <dbReference type="ARBA" id="ARBA00023065"/>
    </source>
</evidence>
<reference evidence="13" key="1">
    <citation type="journal article" date="2019" name="Int. J. Syst. Evol. Microbiol.">
        <title>The Global Catalogue of Microorganisms (GCM) 10K type strain sequencing project: providing services to taxonomists for standard genome sequencing and annotation.</title>
        <authorList>
            <consortium name="The Broad Institute Genomics Platform"/>
            <consortium name="The Broad Institute Genome Sequencing Center for Infectious Disease"/>
            <person name="Wu L."/>
            <person name="Ma J."/>
        </authorList>
    </citation>
    <scope>NUCLEOTIDE SEQUENCE [LARGE SCALE GENOMIC DNA]</scope>
    <source>
        <strain evidence="13">CECT 7798</strain>
    </source>
</reference>
<feature type="transmembrane region" description="Helical" evidence="10">
    <location>
        <begin position="384"/>
        <end position="408"/>
    </location>
</feature>
<comment type="caution">
    <text evidence="12">The sequence shown here is derived from an EMBL/GenBank/DDBJ whole genome shotgun (WGS) entry which is preliminary data.</text>
</comment>
<dbReference type="NCBIfam" id="TIGR00831">
    <property type="entry name" value="a_cpa1"/>
    <property type="match status" value="1"/>
</dbReference>
<organism evidence="12 13">
    <name type="scientific">Chryseobacterium tructae</name>
    <dbReference type="NCBI Taxonomy" id="1037380"/>
    <lineage>
        <taxon>Bacteria</taxon>
        <taxon>Pseudomonadati</taxon>
        <taxon>Bacteroidota</taxon>
        <taxon>Flavobacteriia</taxon>
        <taxon>Flavobacteriales</taxon>
        <taxon>Weeksellaceae</taxon>
        <taxon>Chryseobacterium group</taxon>
        <taxon>Chryseobacterium</taxon>
    </lineage>
</organism>
<dbReference type="RefSeq" id="WP_290298442.1">
    <property type="nucleotide sequence ID" value="NZ_JAUFQR010000001.1"/>
</dbReference>
<evidence type="ECO:0000259" key="11">
    <source>
        <dbReference type="Pfam" id="PF00999"/>
    </source>
</evidence>
<feature type="transmembrane region" description="Helical" evidence="10">
    <location>
        <begin position="183"/>
        <end position="204"/>
    </location>
</feature>
<keyword evidence="13" id="KW-1185">Reference proteome</keyword>
<accession>A0ABV7XXP9</accession>
<dbReference type="InterPro" id="IPR004705">
    <property type="entry name" value="Cation/H_exchanger_CPA1_bac"/>
</dbReference>
<dbReference type="Gene3D" id="6.10.140.1330">
    <property type="match status" value="1"/>
</dbReference>
<evidence type="ECO:0000313" key="13">
    <source>
        <dbReference type="Proteomes" id="UP001595735"/>
    </source>
</evidence>
<keyword evidence="10" id="KW-0050">Antiport</keyword>
<evidence type="ECO:0000256" key="4">
    <source>
        <dbReference type="ARBA" id="ARBA00022692"/>
    </source>
</evidence>
<comment type="function">
    <text evidence="10">Na(+)/H(+) antiporter that extrudes sodium in exchange for external protons.</text>
</comment>
<keyword evidence="6 10" id="KW-0915">Sodium</keyword>
<evidence type="ECO:0000256" key="2">
    <source>
        <dbReference type="ARBA" id="ARBA00022448"/>
    </source>
</evidence>
<feature type="transmembrane region" description="Helical" evidence="10">
    <location>
        <begin position="27"/>
        <end position="43"/>
    </location>
</feature>
<keyword evidence="3 10" id="KW-1003">Cell membrane</keyword>
<keyword evidence="4 10" id="KW-0812">Transmembrane</keyword>
<dbReference type="InterPro" id="IPR018422">
    <property type="entry name" value="Cation/H_exchanger_CPA1"/>
</dbReference>
<evidence type="ECO:0000256" key="6">
    <source>
        <dbReference type="ARBA" id="ARBA00023053"/>
    </source>
</evidence>
<protein>
    <submittedName>
        <fullName evidence="12">Na+/H+ antiporter</fullName>
    </submittedName>
</protein>
<dbReference type="EMBL" id="JBHRYO010000002">
    <property type="protein sequence ID" value="MFC3757339.1"/>
    <property type="molecule type" value="Genomic_DNA"/>
</dbReference>
<dbReference type="PANTHER" id="PTHR10110">
    <property type="entry name" value="SODIUM/HYDROGEN EXCHANGER"/>
    <property type="match status" value="1"/>
</dbReference>
<evidence type="ECO:0000313" key="12">
    <source>
        <dbReference type="EMBL" id="MFC3757339.1"/>
    </source>
</evidence>
<dbReference type="Proteomes" id="UP001595735">
    <property type="component" value="Unassembled WGS sequence"/>
</dbReference>
<feature type="transmembrane region" description="Helical" evidence="10">
    <location>
        <begin position="156"/>
        <end position="176"/>
    </location>
</feature>
<feature type="domain" description="Cation/H+ exchanger transmembrane" evidence="11">
    <location>
        <begin position="11"/>
        <end position="407"/>
    </location>
</feature>
<dbReference type="InterPro" id="IPR006153">
    <property type="entry name" value="Cation/H_exchanger_TM"/>
</dbReference>
<feature type="transmembrane region" description="Helical" evidence="10">
    <location>
        <begin position="305"/>
        <end position="326"/>
    </location>
</feature>
<name>A0ABV7XXP9_9FLAO</name>
<evidence type="ECO:0000256" key="9">
    <source>
        <dbReference type="ARBA" id="ARBA00023201"/>
    </source>
</evidence>
<feature type="transmembrane region" description="Helical" evidence="10">
    <location>
        <begin position="347"/>
        <end position="372"/>
    </location>
</feature>
<keyword evidence="5 10" id="KW-1133">Transmembrane helix</keyword>
<evidence type="ECO:0000256" key="3">
    <source>
        <dbReference type="ARBA" id="ARBA00022475"/>
    </source>
</evidence>
<gene>
    <name evidence="12" type="ORF">ACFONJ_15285</name>
</gene>
<keyword evidence="8 10" id="KW-0472">Membrane</keyword>